<accession>S7VS11</accession>
<feature type="non-terminal residue" evidence="2">
    <location>
        <position position="105"/>
    </location>
</feature>
<dbReference type="VEuPathDB" id="ToxoDB:TGGT1_209820"/>
<reference evidence="2 3" key="2">
    <citation type="submission" date="2013-05" db="EMBL/GenBank/DDBJ databases">
        <authorList>
            <person name="Sibley D."/>
            <person name="Venepally P."/>
            <person name="Karamycheva S."/>
            <person name="Hadjithomas M."/>
            <person name="Khan A."/>
            <person name="Brunk B."/>
            <person name="Roos D."/>
            <person name="Caler E."/>
            <person name="Lorenzi H."/>
        </authorList>
    </citation>
    <scope>NUCLEOTIDE SEQUENCE [LARGE SCALE GENOMIC DNA]</scope>
    <source>
        <strain evidence="2 3">GT1</strain>
    </source>
</reference>
<name>S7VS11_TOXGG</name>
<evidence type="ECO:0000256" key="1">
    <source>
        <dbReference type="SAM" id="MobiDB-lite"/>
    </source>
</evidence>
<protein>
    <submittedName>
        <fullName evidence="2">Syntaxin protein</fullName>
    </submittedName>
</protein>
<feature type="compositionally biased region" description="Basic and acidic residues" evidence="1">
    <location>
        <begin position="24"/>
        <end position="51"/>
    </location>
</feature>
<feature type="non-terminal residue" evidence="2">
    <location>
        <position position="1"/>
    </location>
</feature>
<proteinExistence type="predicted"/>
<feature type="compositionally biased region" description="Basic residues" evidence="1">
    <location>
        <begin position="8"/>
        <end position="23"/>
    </location>
</feature>
<gene>
    <name evidence="2" type="ORF">TGGT1_209820</name>
</gene>
<evidence type="ECO:0000313" key="2">
    <source>
        <dbReference type="EMBL" id="EPR57854.1"/>
    </source>
</evidence>
<dbReference type="AlphaFoldDB" id="S7VS11"/>
<sequence length="105" mass="12318">GRKDSKASRKRTRERCTKNKRFGRRETLGKQRAREIMKREKRKNLTDDGAAKKSQRCRKTGGKAENCTNESETDESRRREARQPGRPGKNEGKRKQSKTKRDKEL</sequence>
<organism evidence="2 3">
    <name type="scientific">Toxoplasma gondii (strain ATCC 50853 / GT1)</name>
    <dbReference type="NCBI Taxonomy" id="507601"/>
    <lineage>
        <taxon>Eukaryota</taxon>
        <taxon>Sar</taxon>
        <taxon>Alveolata</taxon>
        <taxon>Apicomplexa</taxon>
        <taxon>Conoidasida</taxon>
        <taxon>Coccidia</taxon>
        <taxon>Eucoccidiorida</taxon>
        <taxon>Eimeriorina</taxon>
        <taxon>Sarcocystidae</taxon>
        <taxon>Toxoplasma</taxon>
    </lineage>
</organism>
<evidence type="ECO:0000313" key="3">
    <source>
        <dbReference type="Proteomes" id="UP000005641"/>
    </source>
</evidence>
<dbReference type="EMBL" id="AAQM03000300">
    <property type="protein sequence ID" value="EPR57854.1"/>
    <property type="molecule type" value="Genomic_DNA"/>
</dbReference>
<dbReference type="Proteomes" id="UP000005641">
    <property type="component" value="Unassembled WGS sequence"/>
</dbReference>
<feature type="region of interest" description="Disordered" evidence="1">
    <location>
        <begin position="1"/>
        <end position="105"/>
    </location>
</feature>
<feature type="compositionally biased region" description="Basic and acidic residues" evidence="1">
    <location>
        <begin position="74"/>
        <end position="105"/>
    </location>
</feature>
<comment type="caution">
    <text evidence="2">The sequence shown here is derived from an EMBL/GenBank/DDBJ whole genome shotgun (WGS) entry which is preliminary data.</text>
</comment>
<reference evidence="2 3" key="1">
    <citation type="submission" date="2006-05" db="EMBL/GenBank/DDBJ databases">
        <authorList>
            <person name="Paulsen I."/>
        </authorList>
    </citation>
    <scope>NUCLEOTIDE SEQUENCE [LARGE SCALE GENOMIC DNA]</scope>
    <source>
        <strain evidence="2 3">GT1</strain>
    </source>
</reference>